<keyword evidence="1" id="KW-0472">Membrane</keyword>
<dbReference type="Proteomes" id="UP000024404">
    <property type="component" value="Unassembled WGS sequence"/>
</dbReference>
<organism evidence="2 3">
    <name type="scientific">Onchocerca volvulus</name>
    <dbReference type="NCBI Taxonomy" id="6282"/>
    <lineage>
        <taxon>Eukaryota</taxon>
        <taxon>Metazoa</taxon>
        <taxon>Ecdysozoa</taxon>
        <taxon>Nematoda</taxon>
        <taxon>Chromadorea</taxon>
        <taxon>Rhabditida</taxon>
        <taxon>Spirurina</taxon>
        <taxon>Spiruromorpha</taxon>
        <taxon>Filarioidea</taxon>
        <taxon>Onchocercidae</taxon>
        <taxon>Onchocerca</taxon>
    </lineage>
</organism>
<feature type="transmembrane region" description="Helical" evidence="1">
    <location>
        <begin position="151"/>
        <end position="168"/>
    </location>
</feature>
<accession>A0A8R1XV24</accession>
<proteinExistence type="predicted"/>
<keyword evidence="1" id="KW-0812">Transmembrane</keyword>
<reference evidence="2" key="2">
    <citation type="submission" date="2022-06" db="UniProtKB">
        <authorList>
            <consortium name="EnsemblMetazoa"/>
        </authorList>
    </citation>
    <scope>IDENTIFICATION</scope>
</reference>
<keyword evidence="3" id="KW-1185">Reference proteome</keyword>
<protein>
    <submittedName>
        <fullName evidence="2">Uncharacterized protein</fullName>
    </submittedName>
</protein>
<feature type="transmembrane region" description="Helical" evidence="1">
    <location>
        <begin position="51"/>
        <end position="81"/>
    </location>
</feature>
<keyword evidence="1" id="KW-1133">Transmembrane helix</keyword>
<sequence>MEIAVTHFMLIPQKKKRFSDFIPGFVCNSDLDSEFHVLQKRRLAQYFQFKISMAAIDICAGYFLLALSAVIFPYLIVWIFIMQLMVLENFAPKNNQNLFAVDISNMFIYYGERAMIKIHRLTFPAFHVPRLRYQNGISITASGPSFPAHLLYFYALLCWLVFPPYFFFDPFREPNSGTVFQDNLSLIIQLKNLNFKMITGKINLAYITHR</sequence>
<name>A0A8R1XV24_ONCVO</name>
<evidence type="ECO:0000313" key="2">
    <source>
        <dbReference type="EnsemblMetazoa" id="OVOC2805.1"/>
    </source>
</evidence>
<dbReference type="EMBL" id="CMVM020000076">
    <property type="status" value="NOT_ANNOTATED_CDS"/>
    <property type="molecule type" value="Genomic_DNA"/>
</dbReference>
<dbReference type="AlphaFoldDB" id="A0A8R1XV24"/>
<reference evidence="3" key="1">
    <citation type="submission" date="2013-10" db="EMBL/GenBank/DDBJ databases">
        <title>Genome sequencing of Onchocerca volvulus.</title>
        <authorList>
            <person name="Cotton J."/>
            <person name="Tsai J."/>
            <person name="Stanley E."/>
            <person name="Tracey A."/>
            <person name="Holroyd N."/>
            <person name="Lustigman S."/>
            <person name="Berriman M."/>
        </authorList>
    </citation>
    <scope>NUCLEOTIDE SEQUENCE</scope>
</reference>
<dbReference type="EnsemblMetazoa" id="OVOC2805.1">
    <property type="protein sequence ID" value="OVOC2805.1"/>
    <property type="gene ID" value="WBGene00239614"/>
</dbReference>
<evidence type="ECO:0000313" key="3">
    <source>
        <dbReference type="Proteomes" id="UP000024404"/>
    </source>
</evidence>
<evidence type="ECO:0000256" key="1">
    <source>
        <dbReference type="SAM" id="Phobius"/>
    </source>
</evidence>